<keyword evidence="1" id="KW-0472">Membrane</keyword>
<dbReference type="RefSeq" id="WP_004484828.1">
    <property type="nucleotide sequence ID" value="NZ_AHON02000049.1"/>
</dbReference>
<reference evidence="2" key="1">
    <citation type="submission" date="2012-10" db="EMBL/GenBank/DDBJ databases">
        <authorList>
            <person name="Harkins D.M."/>
            <person name="Durkin A.S."/>
            <person name="Brinkac L.M."/>
            <person name="Haft D.H."/>
            <person name="Selengut J.D."/>
            <person name="Sanka R."/>
            <person name="DePew J."/>
            <person name="Purushe J."/>
            <person name="Matthias M.A."/>
            <person name="Vinetz J.M."/>
            <person name="Sutton G.G."/>
            <person name="Nierman W.C."/>
            <person name="Fouts D.E."/>
        </authorList>
    </citation>
    <scope>NUCLEOTIDE SEQUENCE [LARGE SCALE GENOMIC DNA]</scope>
    <source>
        <strain evidence="2">MOR084</strain>
    </source>
</reference>
<dbReference type="AlphaFoldDB" id="A0A0E2BF98"/>
<keyword evidence="1" id="KW-1133">Transmembrane helix</keyword>
<feature type="transmembrane region" description="Helical" evidence="1">
    <location>
        <begin position="509"/>
        <end position="531"/>
    </location>
</feature>
<organism evidence="2 3">
    <name type="scientific">Leptospira santarosai str. MOR084</name>
    <dbReference type="NCBI Taxonomy" id="1049984"/>
    <lineage>
        <taxon>Bacteria</taxon>
        <taxon>Pseudomonadati</taxon>
        <taxon>Spirochaetota</taxon>
        <taxon>Spirochaetia</taxon>
        <taxon>Leptospirales</taxon>
        <taxon>Leptospiraceae</taxon>
        <taxon>Leptospira</taxon>
    </lineage>
</organism>
<name>A0A0E2BF98_9LEPT</name>
<keyword evidence="1" id="KW-0812">Transmembrane</keyword>
<gene>
    <name evidence="2" type="ORF">LEP1GSC179_2377</name>
</gene>
<protein>
    <submittedName>
        <fullName evidence="2">Uncharacterized protein</fullName>
    </submittedName>
</protein>
<evidence type="ECO:0000256" key="1">
    <source>
        <dbReference type="SAM" id="Phobius"/>
    </source>
</evidence>
<comment type="caution">
    <text evidence="2">The sequence shown here is derived from an EMBL/GenBank/DDBJ whole genome shotgun (WGS) entry which is preliminary data.</text>
</comment>
<accession>A0A0E2BF98</accession>
<evidence type="ECO:0000313" key="2">
    <source>
        <dbReference type="EMBL" id="EKO33606.1"/>
    </source>
</evidence>
<dbReference type="Proteomes" id="UP000006329">
    <property type="component" value="Unassembled WGS sequence"/>
</dbReference>
<evidence type="ECO:0000313" key="3">
    <source>
        <dbReference type="Proteomes" id="UP000006329"/>
    </source>
</evidence>
<dbReference type="EMBL" id="AHON02000049">
    <property type="protein sequence ID" value="EKO33606.1"/>
    <property type="molecule type" value="Genomic_DNA"/>
</dbReference>
<sequence>MDANTGQSSGGHTGIRVGNKVYHYQFFPDEIFHLVRETYDDFAFDYNIISNRTSVLTRLKLTQQEISVLESELDHLYLVQFRHLQNLEMLKKETKFFEELNSPEKKIGLRATAYFAPGEKSKLAKDLKSKLTDALGKNFLNRLEQTLKDEILSPNNELLKMEFPPLPETMNRDKFPFFKPGFYLKIRDILEGILFCQILGEEWNLNEEFKISNTTEPLTEREKILLENFNAKQTEGLVQILTERDPGWAYSALVTLGRLHTIEESIRTGFPVFLSSFPDNSQIFYREDSDDTRALRHIAEETIAIESLARKKISALRELTEKEYQIWEDVSNRTFELRKRNAIRATWNKLLPQRENKFLIPMRLPENSALAEYLKLAKTRESEYHVRLKKLYPFRLLSENCTTEILKNVQNSFDRKGVPFPGEKIDFGFSPAFIPFYASHWVSNNWNNEGKKNFLSYRRKKLAELLKQNPNWKIHWRESFTFSSSIYKSNREDHFFPLFTDDVFWSRPFYGIVNLTAGLGATLIGIIVSPLDGGERFQKGFQSLFFSFPELAFFNIRKGTFPMVSIKEIPDEYFQFQDEE</sequence>
<keyword evidence="3" id="KW-1185">Reference proteome</keyword>
<proteinExistence type="predicted"/>